<evidence type="ECO:0000313" key="4">
    <source>
        <dbReference type="Proteomes" id="UP001595828"/>
    </source>
</evidence>
<gene>
    <name evidence="3" type="ORF">ACFO0A_02585</name>
</gene>
<sequence>MIRHFFKAVAPVAMVAVIAALGGCDLAKVSINGEEGKKLADLDLTAETPHDLVLLGPDTVRITRGDKLAIAIEGDSAVAENLRFTLKDGTLGILRKDKPWSGDNGKVTVNVTMPDPVGLTMAGSGVIESQALSSADAKINIVGSGSVATPVVAAESLKVNIAGSGSYRAAGTAKNLKLTIAGSGDARLDALKVEDAKVDVAGSGDSTFASDGSVKANIMGSGQVRVLGRATCKVSSMGSGRLVCEPGPDAEGTAKPAGQPAA</sequence>
<evidence type="ECO:0000256" key="1">
    <source>
        <dbReference type="SAM" id="SignalP"/>
    </source>
</evidence>
<keyword evidence="4" id="KW-1185">Reference proteome</keyword>
<feature type="chain" id="PRO_5046988976" evidence="1">
    <location>
        <begin position="23"/>
        <end position="262"/>
    </location>
</feature>
<name>A0ABV8RNU2_9SPHN</name>
<protein>
    <submittedName>
        <fullName evidence="3">Head GIN domain-containing protein</fullName>
    </submittedName>
</protein>
<evidence type="ECO:0000259" key="2">
    <source>
        <dbReference type="Pfam" id="PF10988"/>
    </source>
</evidence>
<dbReference type="EMBL" id="JBHSDR010000003">
    <property type="protein sequence ID" value="MFC4293941.1"/>
    <property type="molecule type" value="Genomic_DNA"/>
</dbReference>
<dbReference type="Pfam" id="PF10988">
    <property type="entry name" value="DUF2807"/>
    <property type="match status" value="1"/>
</dbReference>
<reference evidence="4" key="1">
    <citation type="journal article" date="2019" name="Int. J. Syst. Evol. Microbiol.">
        <title>The Global Catalogue of Microorganisms (GCM) 10K type strain sequencing project: providing services to taxonomists for standard genome sequencing and annotation.</title>
        <authorList>
            <consortium name="The Broad Institute Genomics Platform"/>
            <consortium name="The Broad Institute Genome Sequencing Center for Infectious Disease"/>
            <person name="Wu L."/>
            <person name="Ma J."/>
        </authorList>
    </citation>
    <scope>NUCLEOTIDE SEQUENCE [LARGE SCALE GENOMIC DNA]</scope>
    <source>
        <strain evidence="4">CGMCC 1.12989</strain>
    </source>
</reference>
<dbReference type="InterPro" id="IPR021255">
    <property type="entry name" value="DUF2807"/>
</dbReference>
<accession>A0ABV8RNU2</accession>
<dbReference type="Gene3D" id="2.160.20.120">
    <property type="match status" value="1"/>
</dbReference>
<proteinExistence type="predicted"/>
<dbReference type="Proteomes" id="UP001595828">
    <property type="component" value="Unassembled WGS sequence"/>
</dbReference>
<dbReference type="PROSITE" id="PS51257">
    <property type="entry name" value="PROKAR_LIPOPROTEIN"/>
    <property type="match status" value="1"/>
</dbReference>
<organism evidence="3 4">
    <name type="scientific">Novosphingobium tardum</name>
    <dbReference type="NCBI Taxonomy" id="1538021"/>
    <lineage>
        <taxon>Bacteria</taxon>
        <taxon>Pseudomonadati</taxon>
        <taxon>Pseudomonadota</taxon>
        <taxon>Alphaproteobacteria</taxon>
        <taxon>Sphingomonadales</taxon>
        <taxon>Sphingomonadaceae</taxon>
        <taxon>Novosphingobium</taxon>
    </lineage>
</organism>
<comment type="caution">
    <text evidence="3">The sequence shown here is derived from an EMBL/GenBank/DDBJ whole genome shotgun (WGS) entry which is preliminary data.</text>
</comment>
<dbReference type="RefSeq" id="WP_379537418.1">
    <property type="nucleotide sequence ID" value="NZ_JBHSDR010000003.1"/>
</dbReference>
<keyword evidence="1" id="KW-0732">Signal</keyword>
<feature type="domain" description="Putative auto-transporter adhesin head GIN" evidence="2">
    <location>
        <begin position="52"/>
        <end position="230"/>
    </location>
</feature>
<evidence type="ECO:0000313" key="3">
    <source>
        <dbReference type="EMBL" id="MFC4293941.1"/>
    </source>
</evidence>
<feature type="signal peptide" evidence="1">
    <location>
        <begin position="1"/>
        <end position="22"/>
    </location>
</feature>